<dbReference type="KEGG" id="dzi:111309434"/>
<dbReference type="GeneID" id="111309434"/>
<dbReference type="Gene3D" id="3.80.10.10">
    <property type="entry name" value="Ribonuclease Inhibitor"/>
    <property type="match status" value="4"/>
</dbReference>
<evidence type="ECO:0000256" key="3">
    <source>
        <dbReference type="ARBA" id="ARBA00022475"/>
    </source>
</evidence>
<dbReference type="InterPro" id="IPR001611">
    <property type="entry name" value="Leu-rich_rpt"/>
</dbReference>
<dbReference type="GO" id="GO:0005886">
    <property type="term" value="C:plasma membrane"/>
    <property type="evidence" value="ECO:0007669"/>
    <property type="project" value="UniProtKB-SubCell"/>
</dbReference>
<evidence type="ECO:0000313" key="14">
    <source>
        <dbReference type="Proteomes" id="UP000515121"/>
    </source>
</evidence>
<evidence type="ECO:0000313" key="15">
    <source>
        <dbReference type="RefSeq" id="XP_022764230.1"/>
    </source>
</evidence>
<accession>A0A6P6AH70</accession>
<dbReference type="Pfam" id="PF08263">
    <property type="entry name" value="LRRNT_2"/>
    <property type="match status" value="1"/>
</dbReference>
<dbReference type="InterPro" id="IPR003591">
    <property type="entry name" value="Leu-rich_rpt_typical-subtyp"/>
</dbReference>
<dbReference type="Pfam" id="PF23598">
    <property type="entry name" value="LRR_14"/>
    <property type="match status" value="1"/>
</dbReference>
<dbReference type="Proteomes" id="UP000515121">
    <property type="component" value="Unplaced"/>
</dbReference>
<organism evidence="14 15">
    <name type="scientific">Durio zibethinus</name>
    <name type="common">Durian</name>
    <dbReference type="NCBI Taxonomy" id="66656"/>
    <lineage>
        <taxon>Eukaryota</taxon>
        <taxon>Viridiplantae</taxon>
        <taxon>Streptophyta</taxon>
        <taxon>Embryophyta</taxon>
        <taxon>Tracheophyta</taxon>
        <taxon>Spermatophyta</taxon>
        <taxon>Magnoliopsida</taxon>
        <taxon>eudicotyledons</taxon>
        <taxon>Gunneridae</taxon>
        <taxon>Pentapetalae</taxon>
        <taxon>rosids</taxon>
        <taxon>malvids</taxon>
        <taxon>Malvales</taxon>
        <taxon>Malvaceae</taxon>
        <taxon>Helicteroideae</taxon>
        <taxon>Durio</taxon>
    </lineage>
</organism>
<dbReference type="PANTHER" id="PTHR48063:SF101">
    <property type="entry name" value="LRR RECEPTOR-LIKE SERINE_THREONINE-PROTEIN KINASE FLS2"/>
    <property type="match status" value="1"/>
</dbReference>
<evidence type="ECO:0000256" key="11">
    <source>
        <dbReference type="ARBA" id="ARBA00023180"/>
    </source>
</evidence>
<feature type="domain" description="Disease resistance R13L4/SHOC-2-like LRR" evidence="13">
    <location>
        <begin position="268"/>
        <end position="451"/>
    </location>
</feature>
<keyword evidence="8" id="KW-1133">Transmembrane helix</keyword>
<keyword evidence="3" id="KW-1003">Cell membrane</keyword>
<evidence type="ECO:0000256" key="10">
    <source>
        <dbReference type="ARBA" id="ARBA00023170"/>
    </source>
</evidence>
<dbReference type="FunFam" id="3.80.10.10:FF:000041">
    <property type="entry name" value="LRR receptor-like serine/threonine-protein kinase ERECTA"/>
    <property type="match status" value="1"/>
</dbReference>
<keyword evidence="6" id="KW-0732">Signal</keyword>
<dbReference type="Pfam" id="PF13516">
    <property type="entry name" value="LRR_6"/>
    <property type="match status" value="2"/>
</dbReference>
<dbReference type="SUPFAM" id="SSF52058">
    <property type="entry name" value="L domain-like"/>
    <property type="match status" value="1"/>
</dbReference>
<dbReference type="InterPro" id="IPR046956">
    <property type="entry name" value="RLP23-like"/>
</dbReference>
<evidence type="ECO:0000256" key="4">
    <source>
        <dbReference type="ARBA" id="ARBA00022614"/>
    </source>
</evidence>
<dbReference type="PRINTS" id="PR00019">
    <property type="entry name" value="LEURICHRPT"/>
</dbReference>
<dbReference type="SMART" id="SM00369">
    <property type="entry name" value="LRR_TYP"/>
    <property type="match status" value="4"/>
</dbReference>
<evidence type="ECO:0000256" key="5">
    <source>
        <dbReference type="ARBA" id="ARBA00022692"/>
    </source>
</evidence>
<evidence type="ECO:0000259" key="13">
    <source>
        <dbReference type="Pfam" id="PF23598"/>
    </source>
</evidence>
<evidence type="ECO:0000256" key="6">
    <source>
        <dbReference type="ARBA" id="ARBA00022729"/>
    </source>
</evidence>
<evidence type="ECO:0000256" key="2">
    <source>
        <dbReference type="ARBA" id="ARBA00009592"/>
    </source>
</evidence>
<dbReference type="InterPro" id="IPR032675">
    <property type="entry name" value="LRR_dom_sf"/>
</dbReference>
<evidence type="ECO:0000256" key="7">
    <source>
        <dbReference type="ARBA" id="ARBA00022737"/>
    </source>
</evidence>
<keyword evidence="14" id="KW-1185">Reference proteome</keyword>
<evidence type="ECO:0000256" key="9">
    <source>
        <dbReference type="ARBA" id="ARBA00023136"/>
    </source>
</evidence>
<comment type="similarity">
    <text evidence="2">Belongs to the RLP family.</text>
</comment>
<keyword evidence="5" id="KW-0812">Transmembrane</keyword>
<keyword evidence="9" id="KW-0472">Membrane</keyword>
<evidence type="ECO:0000256" key="8">
    <source>
        <dbReference type="ARBA" id="ARBA00022989"/>
    </source>
</evidence>
<comment type="subcellular location">
    <subcellularLocation>
        <location evidence="1">Cell membrane</location>
        <topology evidence="1">Single-pass type I membrane protein</topology>
    </subcellularLocation>
</comment>
<evidence type="ECO:0000259" key="12">
    <source>
        <dbReference type="Pfam" id="PF08263"/>
    </source>
</evidence>
<keyword evidence="11" id="KW-0325">Glycoprotein</keyword>
<gene>
    <name evidence="15" type="primary">LOC111309434</name>
</gene>
<name>A0A6P6AH70_DURZI</name>
<evidence type="ECO:0000256" key="1">
    <source>
        <dbReference type="ARBA" id="ARBA00004251"/>
    </source>
</evidence>
<keyword evidence="7" id="KW-0677">Repeat</keyword>
<dbReference type="InterPro" id="IPR055414">
    <property type="entry name" value="LRR_R13L4/SHOC2-like"/>
</dbReference>
<keyword evidence="10" id="KW-0675">Receptor</keyword>
<protein>
    <submittedName>
        <fullName evidence="15">Probable LRR receptor-like serine/threonine-protein kinase At4g36180</fullName>
    </submittedName>
</protein>
<proteinExistence type="inferred from homology"/>
<feature type="domain" description="Leucine-rich repeat-containing N-terminal plant-type" evidence="12">
    <location>
        <begin position="87"/>
        <end position="128"/>
    </location>
</feature>
<sequence>MTTWPVRGYNEHLATDNNLFYHFRFPRRESTRIITRLCLNVRRACLSLSLHRMFFPFGTWIEAICNYHNSCKWLQSKCRRGKHRCRDKERQALLTFKQSLVDNSGRLSSWGSENGKKDCCLWRGVRCSHRTGHVVMLDLHHPLTFDDEFDGFVNSSLRGKINPSLLELRYLRYLDLTYNDFGGTQFPNINGSLSKLRHLDLHDTGLSFTTLNQILNLSSLRYLDLSSNNLNGAKDWPQLLIKLPYLEHLRKIVDLTLQSTLLEGSIPDFFRNLVSLEHLDLSDNELGGEIPEFLGNICTLKTLDLSENYFSRFVPAGLSGCIQNSLEILSLPWNRFQNSFSLSYLTGPLPDLTQFSSLKYLDIGHNRFNGTVTESLGCLPELEHLDASWNSLEGAISEEHFENLSKLHTLDLSFNLLTFNVSSGWIPPFQLNQIHLSFCNLGPHFPKWLHTQRSFQDLDISGAGISDLSPVKLLTFIGIDLSSNLFEGPLPVFPYNVTKLILAKNRFSGSVSPLCKNTAGWLPDCFFHWQDIVVLNLANNNFSGVIPTAVGSLLSLETIKLHAWVGENLSSLIFLSLQGNEFNGRIPSNFMPISKYNGFWTSLKTFLSGAIPSCLDNLTAMVQKGDSNDITEDIYVSSMQAYIFFGGHYIEKAMVRWKGKEYEYERSLGLLGSLILQATISWRNSVMR</sequence>
<reference evidence="15" key="1">
    <citation type="submission" date="2025-08" db="UniProtKB">
        <authorList>
            <consortium name="RefSeq"/>
        </authorList>
    </citation>
    <scope>IDENTIFICATION</scope>
    <source>
        <tissue evidence="15">Fruit stalk</tissue>
    </source>
</reference>
<dbReference type="AlphaFoldDB" id="A0A6P6AH70"/>
<keyword evidence="4" id="KW-0433">Leucine-rich repeat</keyword>
<dbReference type="OrthoDB" id="849617at2759"/>
<dbReference type="RefSeq" id="XP_022764230.1">
    <property type="nucleotide sequence ID" value="XM_022908495.1"/>
</dbReference>
<dbReference type="InterPro" id="IPR013210">
    <property type="entry name" value="LRR_N_plant-typ"/>
</dbReference>
<dbReference type="PANTHER" id="PTHR48063">
    <property type="entry name" value="LRR RECEPTOR-LIKE KINASE"/>
    <property type="match status" value="1"/>
</dbReference>
<dbReference type="Pfam" id="PF00560">
    <property type="entry name" value="LRR_1"/>
    <property type="match status" value="1"/>
</dbReference>